<evidence type="ECO:0000259" key="1">
    <source>
        <dbReference type="Pfam" id="PF24038"/>
    </source>
</evidence>
<proteinExistence type="predicted"/>
<dbReference type="Pfam" id="PF24042">
    <property type="entry name" value="DUF7351"/>
    <property type="match status" value="1"/>
</dbReference>
<protein>
    <submittedName>
        <fullName evidence="3">ArsR family transcriptional regulator</fullName>
    </submittedName>
</protein>
<dbReference type="InterPro" id="IPR055771">
    <property type="entry name" value="DUF7347"/>
</dbReference>
<reference evidence="3 4" key="1">
    <citation type="journal article" date="2014" name="Int. J. Syst. Evol. Microbiol.">
        <title>Complete genome sequence of Corynebacterium casei LMG S-19264T (=DSM 44701T), isolated from a smear-ripened cheese.</title>
        <authorList>
            <consortium name="US DOE Joint Genome Institute (JGI-PGF)"/>
            <person name="Walter F."/>
            <person name="Albersmeier A."/>
            <person name="Kalinowski J."/>
            <person name="Ruckert C."/>
        </authorList>
    </citation>
    <scope>NUCLEOTIDE SEQUENCE [LARGE SCALE GENOMIC DNA]</scope>
    <source>
        <strain evidence="3 4">CGMCC 4.7215</strain>
    </source>
</reference>
<feature type="domain" description="DUF7351" evidence="2">
    <location>
        <begin position="109"/>
        <end position="281"/>
    </location>
</feature>
<evidence type="ECO:0000313" key="4">
    <source>
        <dbReference type="Proteomes" id="UP001596414"/>
    </source>
</evidence>
<gene>
    <name evidence="3" type="ORF">ACFQJ7_14805</name>
</gene>
<dbReference type="AlphaFoldDB" id="A0ABD5X9K5"/>
<evidence type="ECO:0000259" key="2">
    <source>
        <dbReference type="Pfam" id="PF24042"/>
    </source>
</evidence>
<feature type="domain" description="DUF7347" evidence="1">
    <location>
        <begin position="11"/>
        <end position="91"/>
    </location>
</feature>
<dbReference type="RefSeq" id="WP_267636592.1">
    <property type="nucleotide sequence ID" value="NZ_JAODIY010000005.1"/>
</dbReference>
<dbReference type="InterPro" id="IPR055775">
    <property type="entry name" value="DUF7351"/>
</dbReference>
<comment type="caution">
    <text evidence="3">The sequence shown here is derived from an EMBL/GenBank/DDBJ whole genome shotgun (WGS) entry which is preliminary data.</text>
</comment>
<evidence type="ECO:0000313" key="3">
    <source>
        <dbReference type="EMBL" id="MFC7127269.1"/>
    </source>
</evidence>
<dbReference type="Pfam" id="PF24038">
    <property type="entry name" value="DUF7347"/>
    <property type="match status" value="1"/>
</dbReference>
<organism evidence="3 4">
    <name type="scientific">Halovenus rubra</name>
    <dbReference type="NCBI Taxonomy" id="869890"/>
    <lineage>
        <taxon>Archaea</taxon>
        <taxon>Methanobacteriati</taxon>
        <taxon>Methanobacteriota</taxon>
        <taxon>Stenosarchaea group</taxon>
        <taxon>Halobacteria</taxon>
        <taxon>Halobacteriales</taxon>
        <taxon>Haloarculaceae</taxon>
        <taxon>Halovenus</taxon>
    </lineage>
</organism>
<sequence>MDSGDSTGVSPATAFALLGHEHRVDILHALLDANQHSVETPIPFSKLFARTEIAVSSQFSYHLEELTGQFIRDTGDGYELRYAGWKVATAILAGTYNEHASFGPTSVTGTCPNCGMEMLVAVYESEWLAISCRDCDTRHIRYPIPPGAVQSRSVPALLEAFDRYVRSHMARARDGVCPACLGVMEIKTDPDDNDTLATGVCQRCGNRLYPPVGLFFRDHERVTWFRHEYETDRLTVPFWELNWCVTDDAVEVTGTDPWQCRLEIAAEEASLVLLLGDGLAVHSTTIENA</sequence>
<dbReference type="EMBL" id="JBHSZQ010000049">
    <property type="protein sequence ID" value="MFC7127269.1"/>
    <property type="molecule type" value="Genomic_DNA"/>
</dbReference>
<name>A0ABD5X9K5_9EURY</name>
<dbReference type="Proteomes" id="UP001596414">
    <property type="component" value="Unassembled WGS sequence"/>
</dbReference>
<accession>A0ABD5X9K5</accession>